<evidence type="ECO:0000313" key="1">
    <source>
        <dbReference type="EMBL" id="MCI98329.1"/>
    </source>
</evidence>
<dbReference type="AlphaFoldDB" id="A0A392WFV0"/>
<reference evidence="1 2" key="1">
    <citation type="journal article" date="2018" name="Front. Plant Sci.">
        <title>Red Clover (Trifolium pratense) and Zigzag Clover (T. medium) - A Picture of Genomic Similarities and Differences.</title>
        <authorList>
            <person name="Dluhosova J."/>
            <person name="Istvanek J."/>
            <person name="Nedelnik J."/>
            <person name="Repkova J."/>
        </authorList>
    </citation>
    <scope>NUCLEOTIDE SEQUENCE [LARGE SCALE GENOMIC DNA]</scope>
    <source>
        <strain evidence="2">cv. 10/8</strain>
        <tissue evidence="1">Leaf</tissue>
    </source>
</reference>
<sequence>EEDRAKKLQQAEESAANFKAGVDKVRNWLKDDKEKRYGIEKELRESIASLEKQLKDEQDGAVKLKD</sequence>
<evidence type="ECO:0000313" key="2">
    <source>
        <dbReference type="Proteomes" id="UP000265520"/>
    </source>
</evidence>
<name>A0A392WFV0_9FABA</name>
<organism evidence="1 2">
    <name type="scientific">Trifolium medium</name>
    <dbReference type="NCBI Taxonomy" id="97028"/>
    <lineage>
        <taxon>Eukaryota</taxon>
        <taxon>Viridiplantae</taxon>
        <taxon>Streptophyta</taxon>
        <taxon>Embryophyta</taxon>
        <taxon>Tracheophyta</taxon>
        <taxon>Spermatophyta</taxon>
        <taxon>Magnoliopsida</taxon>
        <taxon>eudicotyledons</taxon>
        <taxon>Gunneridae</taxon>
        <taxon>Pentapetalae</taxon>
        <taxon>rosids</taxon>
        <taxon>fabids</taxon>
        <taxon>Fabales</taxon>
        <taxon>Fabaceae</taxon>
        <taxon>Papilionoideae</taxon>
        <taxon>50 kb inversion clade</taxon>
        <taxon>NPAAA clade</taxon>
        <taxon>Hologalegina</taxon>
        <taxon>IRL clade</taxon>
        <taxon>Trifolieae</taxon>
        <taxon>Trifolium</taxon>
    </lineage>
</organism>
<protein>
    <submittedName>
        <fullName evidence="1">Uncharacterized protein</fullName>
    </submittedName>
</protein>
<feature type="non-terminal residue" evidence="1">
    <location>
        <position position="1"/>
    </location>
</feature>
<feature type="non-terminal residue" evidence="1">
    <location>
        <position position="66"/>
    </location>
</feature>
<proteinExistence type="predicted"/>
<keyword evidence="2" id="KW-1185">Reference proteome</keyword>
<accession>A0A392WFV0</accession>
<dbReference type="Proteomes" id="UP000265520">
    <property type="component" value="Unassembled WGS sequence"/>
</dbReference>
<dbReference type="EMBL" id="LXQA011470456">
    <property type="protein sequence ID" value="MCI98329.1"/>
    <property type="molecule type" value="Genomic_DNA"/>
</dbReference>
<comment type="caution">
    <text evidence="1">The sequence shown here is derived from an EMBL/GenBank/DDBJ whole genome shotgun (WGS) entry which is preliminary data.</text>
</comment>